<sequence length="231" mass="27118">MSTQYQLHEKLLSKPRLGRFLTATQGNKSQAVRLYKYNLRLSQSLFGTISMLEIALRNAIDKHYQQQLNQQDWLKHSSQPSGLFNDPSLRNHAGRFEQAEKVNSTIIALRKHYSHDKLVAGLSFGFWRFMFSGIQFKVFGNTLLQIFPNRPKGINQKNIYQKLTYINNLRNRIAHHEPICFDVNNKPSILYSQRHFQDILELLEWLGYPSMQILSGLESPKKDWEKIQKIR</sequence>
<dbReference type="Pfam" id="PF07751">
    <property type="entry name" value="Abi_2"/>
    <property type="match status" value="1"/>
</dbReference>
<dbReference type="Proteomes" id="UP001236569">
    <property type="component" value="Unassembled WGS sequence"/>
</dbReference>
<reference evidence="1 2" key="1">
    <citation type="submission" date="2023-05" db="EMBL/GenBank/DDBJ databases">
        <title>Novel species of genus Flectobacillus isolated from stream in China.</title>
        <authorList>
            <person name="Lu H."/>
        </authorList>
    </citation>
    <scope>NUCLEOTIDE SEQUENCE [LARGE SCALE GENOMIC DNA]</scope>
    <source>
        <strain evidence="1 2">DC10W</strain>
    </source>
</reference>
<evidence type="ECO:0000313" key="1">
    <source>
        <dbReference type="EMBL" id="MDI9863530.1"/>
    </source>
</evidence>
<gene>
    <name evidence="1" type="ORF">QM480_04295</name>
</gene>
<name>A0ABT6YJ31_9BACT</name>
<dbReference type="EMBL" id="JASHID010000003">
    <property type="protein sequence ID" value="MDI9863530.1"/>
    <property type="molecule type" value="Genomic_DNA"/>
</dbReference>
<accession>A0ABT6YJ31</accession>
<dbReference type="InterPro" id="IPR011664">
    <property type="entry name" value="Abi_system_AbiD/AbiF-like"/>
</dbReference>
<dbReference type="RefSeq" id="WP_283368821.1">
    <property type="nucleotide sequence ID" value="NZ_JASHID010000003.1"/>
</dbReference>
<proteinExistence type="predicted"/>
<comment type="caution">
    <text evidence="1">The sequence shown here is derived from an EMBL/GenBank/DDBJ whole genome shotgun (WGS) entry which is preliminary data.</text>
</comment>
<organism evidence="1 2">
    <name type="scientific">Flectobacillus longus</name>
    <dbReference type="NCBI Taxonomy" id="2984207"/>
    <lineage>
        <taxon>Bacteria</taxon>
        <taxon>Pseudomonadati</taxon>
        <taxon>Bacteroidota</taxon>
        <taxon>Cytophagia</taxon>
        <taxon>Cytophagales</taxon>
        <taxon>Flectobacillaceae</taxon>
        <taxon>Flectobacillus</taxon>
    </lineage>
</organism>
<protein>
    <submittedName>
        <fullName evidence="1">Abi family protein</fullName>
    </submittedName>
</protein>
<keyword evidence="2" id="KW-1185">Reference proteome</keyword>
<evidence type="ECO:0000313" key="2">
    <source>
        <dbReference type="Proteomes" id="UP001236569"/>
    </source>
</evidence>